<dbReference type="AlphaFoldDB" id="A0A1D3CWZ2"/>
<dbReference type="GO" id="GO:0005789">
    <property type="term" value="C:endoplasmic reticulum membrane"/>
    <property type="evidence" value="ECO:0007669"/>
    <property type="project" value="TreeGrafter"/>
</dbReference>
<dbReference type="PRINTS" id="PR00081">
    <property type="entry name" value="GDHRDH"/>
</dbReference>
<comment type="caution">
    <text evidence="1">The sequence shown here is derived from an EMBL/GenBank/DDBJ whole genome shotgun (WGS) entry which is preliminary data.</text>
</comment>
<protein>
    <submittedName>
        <fullName evidence="1">Oxidoreductase</fullName>
    </submittedName>
</protein>
<dbReference type="GeneID" id="34619771"/>
<dbReference type="InterPro" id="IPR002347">
    <property type="entry name" value="SDR_fam"/>
</dbReference>
<reference evidence="1 2" key="1">
    <citation type="journal article" date="2016" name="BMC Genomics">
        <title>Comparative genomics reveals Cyclospora cayetanensis possesses coccidia-like metabolism and invasion components but unique surface antigens.</title>
        <authorList>
            <person name="Liu S."/>
            <person name="Wang L."/>
            <person name="Zheng H."/>
            <person name="Xu Z."/>
            <person name="Roellig D.M."/>
            <person name="Li N."/>
            <person name="Frace M.A."/>
            <person name="Tang K."/>
            <person name="Arrowood M.J."/>
            <person name="Moss D.M."/>
            <person name="Zhang L."/>
            <person name="Feng Y."/>
            <person name="Xiao L."/>
        </authorList>
    </citation>
    <scope>NUCLEOTIDE SEQUENCE [LARGE SCALE GENOMIC DNA]</scope>
    <source>
        <strain evidence="1 2">CHN_HEN01</strain>
    </source>
</reference>
<dbReference type="EMBL" id="JROU02001651">
    <property type="protein sequence ID" value="OEH75719.1"/>
    <property type="molecule type" value="Genomic_DNA"/>
</dbReference>
<dbReference type="InterPro" id="IPR036291">
    <property type="entry name" value="NAD(P)-bd_dom_sf"/>
</dbReference>
<organism evidence="1 2">
    <name type="scientific">Cyclospora cayetanensis</name>
    <dbReference type="NCBI Taxonomy" id="88456"/>
    <lineage>
        <taxon>Eukaryota</taxon>
        <taxon>Sar</taxon>
        <taxon>Alveolata</taxon>
        <taxon>Apicomplexa</taxon>
        <taxon>Conoidasida</taxon>
        <taxon>Coccidia</taxon>
        <taxon>Eucoccidiorida</taxon>
        <taxon>Eimeriorina</taxon>
        <taxon>Eimeriidae</taxon>
        <taxon>Cyclospora</taxon>
    </lineage>
</organism>
<gene>
    <name evidence="1" type="ORF">cyc_03010</name>
</gene>
<sequence length="398" mass="42585">MVNKTLLGAFRWANLEGLVCLGAAVLFIPLFAYAIGILGIITIYFIILVGILLLYAAQLLLSRAASVPKQPGGTGAPYALEGRHVLITGGSRGIGYAIAMEAVKRGAALITLVARDPAALQDAQGKLLHKADALGAAVRVQTVTADLMDPAAATECLDLAVLLKGVVKQSKAWRDEAERPRAPIEIFFCNAADVDPRPLCATGASNIQRAVATNLCTPILQVKHVLPSMIEAGFGAICFSNSLAAFVPIYGFAAYSATKSALKAFAEAINQEVAGVGVLVANAFMPSVNTPGYLREKEVRHKLTEILEETSKVKQPEEAAERLVGHLEAGHRVITIDFEGWVLARLNAGFSRAESFASLFYEFFMSGIFRLVCVGLSLQFYSIIAREQPAALRRTKLA</sequence>
<dbReference type="PANTHER" id="PTHR43550:SF3">
    <property type="entry name" value="3-KETODIHYDROSPHINGOSINE REDUCTASE"/>
    <property type="match status" value="1"/>
</dbReference>
<dbReference type="GO" id="GO:0047560">
    <property type="term" value="F:3-dehydrosphinganine reductase activity"/>
    <property type="evidence" value="ECO:0007669"/>
    <property type="project" value="TreeGrafter"/>
</dbReference>
<dbReference type="PANTHER" id="PTHR43550">
    <property type="entry name" value="3-KETODIHYDROSPHINGOSINE REDUCTASE"/>
    <property type="match status" value="1"/>
</dbReference>
<evidence type="ECO:0000313" key="1">
    <source>
        <dbReference type="EMBL" id="OEH75719.1"/>
    </source>
</evidence>
<dbReference type="VEuPathDB" id="ToxoDB:cyc_03010"/>
<dbReference type="Pfam" id="PF00106">
    <property type="entry name" value="adh_short"/>
    <property type="match status" value="1"/>
</dbReference>
<name>A0A1D3CWZ2_9EIME</name>
<proteinExistence type="predicted"/>
<dbReference type="OrthoDB" id="37659at2759"/>
<dbReference type="Gene3D" id="3.40.50.720">
    <property type="entry name" value="NAD(P)-binding Rossmann-like Domain"/>
    <property type="match status" value="1"/>
</dbReference>
<dbReference type="GO" id="GO:0030148">
    <property type="term" value="P:sphingolipid biosynthetic process"/>
    <property type="evidence" value="ECO:0007669"/>
    <property type="project" value="TreeGrafter"/>
</dbReference>
<dbReference type="SUPFAM" id="SSF51735">
    <property type="entry name" value="NAD(P)-binding Rossmann-fold domains"/>
    <property type="match status" value="1"/>
</dbReference>
<accession>A0A1D3CWZ2</accession>
<evidence type="ECO:0000313" key="2">
    <source>
        <dbReference type="Proteomes" id="UP000095192"/>
    </source>
</evidence>
<dbReference type="Proteomes" id="UP000095192">
    <property type="component" value="Unassembled WGS sequence"/>
</dbReference>
<dbReference type="GO" id="GO:0006666">
    <property type="term" value="P:3-keto-sphinganine metabolic process"/>
    <property type="evidence" value="ECO:0007669"/>
    <property type="project" value="TreeGrafter"/>
</dbReference>
<dbReference type="VEuPathDB" id="ToxoDB:LOC34619771"/>
<keyword evidence="2" id="KW-1185">Reference proteome</keyword>